<dbReference type="EMBL" id="VIFY01000006">
    <property type="protein sequence ID" value="TQB76873.1"/>
    <property type="molecule type" value="Genomic_DNA"/>
</dbReference>
<name>A0A507R2F9_MONPU</name>
<feature type="transmembrane region" description="Helical" evidence="8">
    <location>
        <begin position="834"/>
        <end position="858"/>
    </location>
</feature>
<feature type="transmembrane region" description="Helical" evidence="8">
    <location>
        <begin position="807"/>
        <end position="828"/>
    </location>
</feature>
<feature type="compositionally biased region" description="Polar residues" evidence="7">
    <location>
        <begin position="129"/>
        <end position="146"/>
    </location>
</feature>
<keyword evidence="3 8" id="KW-1133">Transmembrane helix</keyword>
<dbReference type="STRING" id="5098.A0A507R2F9"/>
<dbReference type="GO" id="GO:0034486">
    <property type="term" value="P:vacuolar transmembrane transport"/>
    <property type="evidence" value="ECO:0007669"/>
    <property type="project" value="UniProtKB-ARBA"/>
</dbReference>
<comment type="caution">
    <text evidence="9">The sequence shown here is derived from an EMBL/GenBank/DDBJ whole genome shotgun (WGS) entry which is preliminary data.</text>
</comment>
<dbReference type="GO" id="GO:0015174">
    <property type="term" value="F:basic amino acid transmembrane transporter activity"/>
    <property type="evidence" value="ECO:0007669"/>
    <property type="project" value="UniProtKB-ARBA"/>
</dbReference>
<evidence type="ECO:0008006" key="11">
    <source>
        <dbReference type="Google" id="ProtNLM"/>
    </source>
</evidence>
<sequence>MSSRAIRKLQRLREQESQQASAQEEDESSDEEPVIQPSKPKLNAFDILSAADEEDEDSGDIVDDAQETQTQPPEPIPQPATQASSSKKKKKKNKKSSKPVVPSEAIGAKVDEAELDEIDRALKELAANENPSQAAESPAATINTRDPSFPKSPEELLAIEPKFLNATNEMRKLFGNVVLETFDQSEDANTGRRRDRRGEMVDLGRALTGRYSPASRGQSLAGVTLRKNALMAGKDEWPRAPSGGLGMEVEERFPNGNTVYRIVHNTAYTDVQRQFEMCVESMDPQRLIHLLQYNPYHISTLLQVSEIAKHQGDHAVSADLLERALFNIGRSAHSSFGNKLKEGQAQLNFIHAENRELWLVGWRYIANLGMKGTWRTAYEWAKLLLSLDIADPYCIKLLIDHLALRGREYAHFVELCTQTRLSRDWASFPNIQCSLALAYLRLNKPKECRERLYLAMRRYPWLFCRLAQELDISPMPKQIWGKLPPTDAHELFTELYIARAKDLWNTPEVVSLIVEIANTLMEKEEPIEPPEITLDIARHVVLSDIPKVTTHLPGRFISGRISASDPLPPYDSEAYREQSNPVPSYLSRLPIGQPQWLRDILGQMIPADPSANDNEERNGNAPGEPAVERDPSAGPAPEIDRQTLEQWLLGDGLQSLQAFLGQNGVDRGNWGDDVDLTPLTDYVNILSTILPDSFRQSLLNGAIREAVGDIVVNVLEEELMLLQYDTDDDDTHPFFLPSPEVSSDGVEPQLTMLLSRALSSVTPEEPVPLNPREAVSGILGSISLACWIFLLLPQLVENYRNGSAEAISLYFLFVWFVGDVTNLIGGAWAGLVPVVVAIAVYFCIADGVLIGQCLYYKARNAGRDARRRSSVDTPDPTTPLLGRPSTADSLGQPSRRRSSASAGDGYGSDASDAEAALAKIVEEGESGRYAWFKNASSVLAVCVVGIAGWTIAWQTGVWAPAPQDHDGDVHQAVGAQILGYFSAVCYLGWGSLLQ</sequence>
<keyword evidence="2 8" id="KW-0812">Transmembrane</keyword>
<evidence type="ECO:0000256" key="1">
    <source>
        <dbReference type="ARBA" id="ARBA00004141"/>
    </source>
</evidence>
<dbReference type="SMART" id="SM00679">
    <property type="entry name" value="CTNS"/>
    <property type="match status" value="1"/>
</dbReference>
<dbReference type="PANTHER" id="PTHR22684:SF0">
    <property type="entry name" value="RIBOSOME QUALITY CONTROL COMPLEX SUBUNIT TCF25"/>
    <property type="match status" value="1"/>
</dbReference>
<dbReference type="Pfam" id="PF04910">
    <property type="entry name" value="Tcf25"/>
    <property type="match status" value="1"/>
</dbReference>
<evidence type="ECO:0000313" key="10">
    <source>
        <dbReference type="Proteomes" id="UP000319663"/>
    </source>
</evidence>
<dbReference type="GO" id="GO:1990116">
    <property type="term" value="P:ribosome-associated ubiquitin-dependent protein catabolic process"/>
    <property type="evidence" value="ECO:0007669"/>
    <property type="project" value="TreeGrafter"/>
</dbReference>
<gene>
    <name evidence="9" type="ORF">MPDQ_006650</name>
</gene>
<feature type="region of interest" description="Disordered" evidence="7">
    <location>
        <begin position="605"/>
        <end position="638"/>
    </location>
</feature>
<feature type="compositionally biased region" description="Acidic residues" evidence="7">
    <location>
        <begin position="23"/>
        <end position="33"/>
    </location>
</feature>
<feature type="compositionally biased region" description="Basic residues" evidence="7">
    <location>
        <begin position="1"/>
        <end position="10"/>
    </location>
</feature>
<evidence type="ECO:0000256" key="2">
    <source>
        <dbReference type="ARBA" id="ARBA00022692"/>
    </source>
</evidence>
<evidence type="ECO:0000256" key="6">
    <source>
        <dbReference type="ARBA" id="ARBA00050768"/>
    </source>
</evidence>
<organism evidence="9 10">
    <name type="scientific">Monascus purpureus</name>
    <name type="common">Red mold</name>
    <name type="synonym">Monascus anka</name>
    <dbReference type="NCBI Taxonomy" id="5098"/>
    <lineage>
        <taxon>Eukaryota</taxon>
        <taxon>Fungi</taxon>
        <taxon>Dikarya</taxon>
        <taxon>Ascomycota</taxon>
        <taxon>Pezizomycotina</taxon>
        <taxon>Eurotiomycetes</taxon>
        <taxon>Eurotiomycetidae</taxon>
        <taxon>Eurotiales</taxon>
        <taxon>Aspergillaceae</taxon>
        <taxon>Monascus</taxon>
    </lineage>
</organism>
<proteinExistence type="inferred from homology"/>
<dbReference type="AlphaFoldDB" id="A0A507R2F9"/>
<comment type="catalytic activity">
    <reaction evidence="6">
        <text>L-histidine(out) + L-arginine(in) = L-histidine(in) + L-arginine(out)</text>
        <dbReference type="Rhea" id="RHEA:71063"/>
        <dbReference type="ChEBI" id="CHEBI:32682"/>
        <dbReference type="ChEBI" id="CHEBI:57595"/>
    </reaction>
</comment>
<evidence type="ECO:0000256" key="7">
    <source>
        <dbReference type="SAM" id="MobiDB-lite"/>
    </source>
</evidence>
<evidence type="ECO:0000256" key="3">
    <source>
        <dbReference type="ARBA" id="ARBA00022989"/>
    </source>
</evidence>
<dbReference type="GO" id="GO:0098852">
    <property type="term" value="C:lytic vacuole membrane"/>
    <property type="evidence" value="ECO:0007669"/>
    <property type="project" value="UniProtKB-ARBA"/>
</dbReference>
<feature type="compositionally biased region" description="Acidic residues" evidence="7">
    <location>
        <begin position="51"/>
        <end position="66"/>
    </location>
</feature>
<dbReference type="PANTHER" id="PTHR22684">
    <property type="entry name" value="NULP1-RELATED"/>
    <property type="match status" value="1"/>
</dbReference>
<dbReference type="InterPro" id="IPR006994">
    <property type="entry name" value="TCF25/Rqc1"/>
</dbReference>
<comment type="subcellular location">
    <subcellularLocation>
        <location evidence="1">Membrane</location>
        <topology evidence="1">Multi-pass membrane protein</topology>
    </subcellularLocation>
</comment>
<feature type="region of interest" description="Disordered" evidence="7">
    <location>
        <begin position="866"/>
        <end position="909"/>
    </location>
</feature>
<dbReference type="GO" id="GO:0072344">
    <property type="term" value="P:rescue of stalled ribosome"/>
    <property type="evidence" value="ECO:0007669"/>
    <property type="project" value="TreeGrafter"/>
</dbReference>
<comment type="similarity">
    <text evidence="5">Belongs to the laat-1 family.</text>
</comment>
<dbReference type="Pfam" id="PF04193">
    <property type="entry name" value="PQ-loop"/>
    <property type="match status" value="1"/>
</dbReference>
<feature type="compositionally biased region" description="Low complexity" evidence="7">
    <location>
        <begin position="899"/>
        <end position="909"/>
    </location>
</feature>
<feature type="region of interest" description="Disordered" evidence="7">
    <location>
        <begin position="1"/>
        <end position="109"/>
    </location>
</feature>
<feature type="transmembrane region" description="Helical" evidence="8">
    <location>
        <begin position="938"/>
        <end position="961"/>
    </location>
</feature>
<feature type="compositionally biased region" description="Basic residues" evidence="7">
    <location>
        <begin position="86"/>
        <end position="97"/>
    </location>
</feature>
<accession>A0A507R2F9</accession>
<dbReference type="GO" id="GO:1990112">
    <property type="term" value="C:RQC complex"/>
    <property type="evidence" value="ECO:0007669"/>
    <property type="project" value="TreeGrafter"/>
</dbReference>
<dbReference type="InterPro" id="IPR006603">
    <property type="entry name" value="PQ-loop_rpt"/>
</dbReference>
<keyword evidence="4 8" id="KW-0472">Membrane</keyword>
<feature type="region of interest" description="Disordered" evidence="7">
    <location>
        <begin position="126"/>
        <end position="151"/>
    </location>
</feature>
<dbReference type="Proteomes" id="UP000319663">
    <property type="component" value="Unassembled WGS sequence"/>
</dbReference>
<keyword evidence="10" id="KW-1185">Reference proteome</keyword>
<evidence type="ECO:0000256" key="5">
    <source>
        <dbReference type="ARBA" id="ARBA00038039"/>
    </source>
</evidence>
<dbReference type="FunFam" id="1.20.1280.290:FF:000009">
    <property type="entry name" value="PQ loop repeat family protein"/>
    <property type="match status" value="1"/>
</dbReference>
<dbReference type="Gene3D" id="1.20.1280.290">
    <property type="match status" value="1"/>
</dbReference>
<reference evidence="9 10" key="1">
    <citation type="submission" date="2019-06" db="EMBL/GenBank/DDBJ databases">
        <title>Wine fermentation using esterase from Monascus purpureus.</title>
        <authorList>
            <person name="Geng C."/>
            <person name="Zhang Y."/>
        </authorList>
    </citation>
    <scope>NUCLEOTIDE SEQUENCE [LARGE SCALE GENOMIC DNA]</scope>
    <source>
        <strain evidence="9">HQ1</strain>
    </source>
</reference>
<evidence type="ECO:0000256" key="4">
    <source>
        <dbReference type="ARBA" id="ARBA00023136"/>
    </source>
</evidence>
<evidence type="ECO:0000313" key="9">
    <source>
        <dbReference type="EMBL" id="TQB76873.1"/>
    </source>
</evidence>
<evidence type="ECO:0000256" key="8">
    <source>
        <dbReference type="SAM" id="Phobius"/>
    </source>
</evidence>
<feature type="transmembrane region" description="Helical" evidence="8">
    <location>
        <begin position="973"/>
        <end position="993"/>
    </location>
</feature>
<feature type="transmembrane region" description="Helical" evidence="8">
    <location>
        <begin position="774"/>
        <end position="795"/>
    </location>
</feature>
<protein>
    <recommendedName>
        <fullName evidence="11">Transcription factor 25</fullName>
    </recommendedName>
</protein>